<dbReference type="AlphaFoldDB" id="A0A1D1V6U0"/>
<evidence type="ECO:0000313" key="3">
    <source>
        <dbReference type="Proteomes" id="UP000186922"/>
    </source>
</evidence>
<dbReference type="EMBL" id="BDGG01000002">
    <property type="protein sequence ID" value="GAU94553.1"/>
    <property type="molecule type" value="Genomic_DNA"/>
</dbReference>
<dbReference type="Proteomes" id="UP000186922">
    <property type="component" value="Unassembled WGS sequence"/>
</dbReference>
<gene>
    <name evidence="2" type="primary">RvY_06308-1</name>
    <name evidence="2" type="synonym">RvY_06308.1</name>
    <name evidence="2" type="ORF">RvY_06308</name>
</gene>
<comment type="caution">
    <text evidence="2">The sequence shown here is derived from an EMBL/GenBank/DDBJ whole genome shotgun (WGS) entry which is preliminary data.</text>
</comment>
<proteinExistence type="predicted"/>
<accession>A0A1D1V6U0</accession>
<feature type="region of interest" description="Disordered" evidence="1">
    <location>
        <begin position="27"/>
        <end position="65"/>
    </location>
</feature>
<sequence>MVEEIKVVLDVQKKYWKSLQYRALSAAAPAVKVRGRPKKGQKDEASSQGPAMPQASDNTRKRRTG</sequence>
<organism evidence="2 3">
    <name type="scientific">Ramazzottius varieornatus</name>
    <name type="common">Water bear</name>
    <name type="synonym">Tardigrade</name>
    <dbReference type="NCBI Taxonomy" id="947166"/>
    <lineage>
        <taxon>Eukaryota</taxon>
        <taxon>Metazoa</taxon>
        <taxon>Ecdysozoa</taxon>
        <taxon>Tardigrada</taxon>
        <taxon>Eutardigrada</taxon>
        <taxon>Parachela</taxon>
        <taxon>Hypsibioidea</taxon>
        <taxon>Ramazzottiidae</taxon>
        <taxon>Ramazzottius</taxon>
    </lineage>
</organism>
<name>A0A1D1V6U0_RAMVA</name>
<protein>
    <submittedName>
        <fullName evidence="2">Uncharacterized protein</fullName>
    </submittedName>
</protein>
<evidence type="ECO:0000313" key="2">
    <source>
        <dbReference type="EMBL" id="GAU94553.1"/>
    </source>
</evidence>
<reference evidence="2 3" key="1">
    <citation type="journal article" date="2016" name="Nat. Commun.">
        <title>Extremotolerant tardigrade genome and improved radiotolerance of human cultured cells by tardigrade-unique protein.</title>
        <authorList>
            <person name="Hashimoto T."/>
            <person name="Horikawa D.D."/>
            <person name="Saito Y."/>
            <person name="Kuwahara H."/>
            <person name="Kozuka-Hata H."/>
            <person name="Shin-I T."/>
            <person name="Minakuchi Y."/>
            <person name="Ohishi K."/>
            <person name="Motoyama A."/>
            <person name="Aizu T."/>
            <person name="Enomoto A."/>
            <person name="Kondo K."/>
            <person name="Tanaka S."/>
            <person name="Hara Y."/>
            <person name="Koshikawa S."/>
            <person name="Sagara H."/>
            <person name="Miura T."/>
            <person name="Yokobori S."/>
            <person name="Miyagawa K."/>
            <person name="Suzuki Y."/>
            <person name="Kubo T."/>
            <person name="Oyama M."/>
            <person name="Kohara Y."/>
            <person name="Fujiyama A."/>
            <person name="Arakawa K."/>
            <person name="Katayama T."/>
            <person name="Toyoda A."/>
            <person name="Kunieda T."/>
        </authorList>
    </citation>
    <scope>NUCLEOTIDE SEQUENCE [LARGE SCALE GENOMIC DNA]</scope>
    <source>
        <strain evidence="2 3">YOKOZUNA-1</strain>
    </source>
</reference>
<keyword evidence="3" id="KW-1185">Reference proteome</keyword>
<evidence type="ECO:0000256" key="1">
    <source>
        <dbReference type="SAM" id="MobiDB-lite"/>
    </source>
</evidence>